<evidence type="ECO:0000256" key="2">
    <source>
        <dbReference type="SAM" id="Phobius"/>
    </source>
</evidence>
<reference evidence="3" key="1">
    <citation type="submission" date="2002-11" db="EMBL/GenBank/DDBJ databases">
        <authorList>
            <person name="Stapleton M."/>
            <person name="Brokstein P."/>
            <person name="Hong L."/>
            <person name="Agbayani A."/>
            <person name="Carlson J."/>
            <person name="Champe M."/>
            <person name="Chavez C."/>
            <person name="Dorsett V."/>
            <person name="Dresnek D."/>
            <person name="Farfan D."/>
            <person name="Frise E."/>
            <person name="George R."/>
            <person name="Gonzalez M."/>
            <person name="Guarin H."/>
            <person name="Kronmiller B."/>
            <person name="Li P."/>
            <person name="Liao G."/>
            <person name="Miranda A."/>
            <person name="Mungall C.J."/>
            <person name="Nunoo J."/>
            <person name="Pacleb J."/>
            <person name="Paragas V."/>
            <person name="Park S."/>
            <person name="Patel S."/>
            <person name="Phouanenavong S."/>
            <person name="Wan K."/>
            <person name="Yu C."/>
            <person name="Lewis S.E."/>
            <person name="Rubin G.M."/>
            <person name="Celniker S."/>
        </authorList>
    </citation>
    <scope>NUCLEOTIDE SEQUENCE</scope>
    <source>
        <strain evidence="3">Berkeley</strain>
    </source>
</reference>
<feature type="transmembrane region" description="Helical" evidence="2">
    <location>
        <begin position="117"/>
        <end position="139"/>
    </location>
</feature>
<keyword evidence="2" id="KW-1133">Transmembrane helix</keyword>
<feature type="region of interest" description="Disordered" evidence="1">
    <location>
        <begin position="35"/>
        <end position="59"/>
    </location>
</feature>
<keyword evidence="2" id="KW-0812">Transmembrane</keyword>
<dbReference type="EMBL" id="BT001777">
    <property type="protein sequence ID" value="AAN71532.1"/>
    <property type="molecule type" value="mRNA"/>
</dbReference>
<proteinExistence type="evidence at transcript level"/>
<accession>Q8IGH8</accession>
<dbReference type="AlphaFoldDB" id="Q8IGH8"/>
<keyword evidence="2" id="KW-0472">Membrane</keyword>
<name>Q8IGH8_DROME</name>
<feature type="compositionally biased region" description="Low complexity" evidence="1">
    <location>
        <begin position="35"/>
        <end position="53"/>
    </location>
</feature>
<evidence type="ECO:0000313" key="3">
    <source>
        <dbReference type="EMBL" id="AAN71532.1"/>
    </source>
</evidence>
<organism evidence="3">
    <name type="scientific">Drosophila melanogaster</name>
    <name type="common">Fruit fly</name>
    <dbReference type="NCBI Taxonomy" id="7227"/>
    <lineage>
        <taxon>Eukaryota</taxon>
        <taxon>Metazoa</taxon>
        <taxon>Ecdysozoa</taxon>
        <taxon>Arthropoda</taxon>
        <taxon>Hexapoda</taxon>
        <taxon>Insecta</taxon>
        <taxon>Pterygota</taxon>
        <taxon>Neoptera</taxon>
        <taxon>Endopterygota</taxon>
        <taxon>Diptera</taxon>
        <taxon>Brachycera</taxon>
        <taxon>Muscomorpha</taxon>
        <taxon>Ephydroidea</taxon>
        <taxon>Drosophilidae</taxon>
        <taxon>Drosophila</taxon>
        <taxon>Sophophora</taxon>
    </lineage>
</organism>
<protein>
    <submittedName>
        <fullName evidence="3">RH14203p</fullName>
    </submittedName>
</protein>
<sequence length="143" mass="16196">MLHKRLAGSQYLANTKQVYECVPSLLAILGRVQQPEQPTNQPTNQPASQQTNQHSTTSDIATMTRLSGQGNKNCTPKSTALIHSMHLAVGKCCARRTHHFYAIEMFSRNLYSLDKNILSIHEILCYGFALYLNLNFYLYKFSV</sequence>
<evidence type="ECO:0000256" key="1">
    <source>
        <dbReference type="SAM" id="MobiDB-lite"/>
    </source>
</evidence>